<dbReference type="AlphaFoldDB" id="A0A448XHH2"/>
<protein>
    <submittedName>
        <fullName evidence="1">Uncharacterized protein</fullName>
    </submittedName>
</protein>
<comment type="caution">
    <text evidence="1">The sequence shown here is derived from an EMBL/GenBank/DDBJ whole genome shotgun (WGS) entry which is preliminary data.</text>
</comment>
<sequence>MSRALKTTLAPQHAPLAPATFIELVGPPLFLEAFSTFKYAGAMATVKHACARYPASVKPVFIELCLATHIEYTVCAWHQCCSSTALTCKIDLIVHHVGNVLWAISAKWEKVNNLYGWCAHAANWAIRNEQSLKHE</sequence>
<organism evidence="1 2">
    <name type="scientific">Protopolystoma xenopodis</name>
    <dbReference type="NCBI Taxonomy" id="117903"/>
    <lineage>
        <taxon>Eukaryota</taxon>
        <taxon>Metazoa</taxon>
        <taxon>Spiralia</taxon>
        <taxon>Lophotrochozoa</taxon>
        <taxon>Platyhelminthes</taxon>
        <taxon>Monogenea</taxon>
        <taxon>Polyopisthocotylea</taxon>
        <taxon>Polystomatidea</taxon>
        <taxon>Polystomatidae</taxon>
        <taxon>Protopolystoma</taxon>
    </lineage>
</organism>
<reference evidence="1" key="1">
    <citation type="submission" date="2018-11" db="EMBL/GenBank/DDBJ databases">
        <authorList>
            <consortium name="Pathogen Informatics"/>
        </authorList>
    </citation>
    <scope>NUCLEOTIDE SEQUENCE</scope>
</reference>
<evidence type="ECO:0000313" key="2">
    <source>
        <dbReference type="Proteomes" id="UP000784294"/>
    </source>
</evidence>
<dbReference type="EMBL" id="CAAALY010253575">
    <property type="protein sequence ID" value="VEL36929.1"/>
    <property type="molecule type" value="Genomic_DNA"/>
</dbReference>
<accession>A0A448XHH2</accession>
<proteinExistence type="predicted"/>
<dbReference type="Proteomes" id="UP000784294">
    <property type="component" value="Unassembled WGS sequence"/>
</dbReference>
<name>A0A448XHH2_9PLAT</name>
<keyword evidence="2" id="KW-1185">Reference proteome</keyword>
<gene>
    <name evidence="1" type="ORF">PXEA_LOCUS30369</name>
</gene>
<evidence type="ECO:0000313" key="1">
    <source>
        <dbReference type="EMBL" id="VEL36929.1"/>
    </source>
</evidence>